<evidence type="ECO:0000256" key="1">
    <source>
        <dbReference type="SAM" id="Phobius"/>
    </source>
</evidence>
<feature type="transmembrane region" description="Helical" evidence="1">
    <location>
        <begin position="69"/>
        <end position="92"/>
    </location>
</feature>
<proteinExistence type="predicted"/>
<dbReference type="Proteomes" id="UP000308652">
    <property type="component" value="Unassembled WGS sequence"/>
</dbReference>
<feature type="transmembrane region" description="Helical" evidence="1">
    <location>
        <begin position="24"/>
        <end position="49"/>
    </location>
</feature>
<reference evidence="2 3" key="1">
    <citation type="journal article" date="2019" name="Nat. Ecol. Evol.">
        <title>Megaphylogeny resolves global patterns of mushroom evolution.</title>
        <authorList>
            <person name="Varga T."/>
            <person name="Krizsan K."/>
            <person name="Foldi C."/>
            <person name="Dima B."/>
            <person name="Sanchez-Garcia M."/>
            <person name="Sanchez-Ramirez S."/>
            <person name="Szollosi G.J."/>
            <person name="Szarkandi J.G."/>
            <person name="Papp V."/>
            <person name="Albert L."/>
            <person name="Andreopoulos W."/>
            <person name="Angelini C."/>
            <person name="Antonin V."/>
            <person name="Barry K.W."/>
            <person name="Bougher N.L."/>
            <person name="Buchanan P."/>
            <person name="Buyck B."/>
            <person name="Bense V."/>
            <person name="Catcheside P."/>
            <person name="Chovatia M."/>
            <person name="Cooper J."/>
            <person name="Damon W."/>
            <person name="Desjardin D."/>
            <person name="Finy P."/>
            <person name="Geml J."/>
            <person name="Haridas S."/>
            <person name="Hughes K."/>
            <person name="Justo A."/>
            <person name="Karasinski D."/>
            <person name="Kautmanova I."/>
            <person name="Kiss B."/>
            <person name="Kocsube S."/>
            <person name="Kotiranta H."/>
            <person name="LaButti K.M."/>
            <person name="Lechner B.E."/>
            <person name="Liimatainen K."/>
            <person name="Lipzen A."/>
            <person name="Lukacs Z."/>
            <person name="Mihaltcheva S."/>
            <person name="Morgado L.N."/>
            <person name="Niskanen T."/>
            <person name="Noordeloos M.E."/>
            <person name="Ohm R.A."/>
            <person name="Ortiz-Santana B."/>
            <person name="Ovrebo C."/>
            <person name="Racz N."/>
            <person name="Riley R."/>
            <person name="Savchenko A."/>
            <person name="Shiryaev A."/>
            <person name="Soop K."/>
            <person name="Spirin V."/>
            <person name="Szebenyi C."/>
            <person name="Tomsovsky M."/>
            <person name="Tulloss R.E."/>
            <person name="Uehling J."/>
            <person name="Grigoriev I.V."/>
            <person name="Vagvolgyi C."/>
            <person name="Papp T."/>
            <person name="Martin F.M."/>
            <person name="Miettinen O."/>
            <person name="Hibbett D.S."/>
            <person name="Nagy L.G."/>
        </authorList>
    </citation>
    <scope>NUCLEOTIDE SEQUENCE [LARGE SCALE GENOMIC DNA]</scope>
    <source>
        <strain evidence="2 3">CBS 166.37</strain>
    </source>
</reference>
<feature type="transmembrane region" description="Helical" evidence="1">
    <location>
        <begin position="112"/>
        <end position="130"/>
    </location>
</feature>
<evidence type="ECO:0008006" key="4">
    <source>
        <dbReference type="Google" id="ProtNLM"/>
    </source>
</evidence>
<keyword evidence="1" id="KW-1133">Transmembrane helix</keyword>
<evidence type="ECO:0000313" key="3">
    <source>
        <dbReference type="Proteomes" id="UP000308652"/>
    </source>
</evidence>
<sequence>MSSISFPDCEALPDFQRLNNKRGWIIGTAISTLGYGIVLTLFILCLTLLRTQTTQSRSKFHSNALRIYLCLLFAINTVATALVIYATTGALIDHSCQSPDEIPVNPYFGKANVVYCLLNLCSDALLIWRCTVIFGASHVTPWVYLGIPCFCLVASLGVGIPSIVLSTMKRTPLVNLLLVVYILITLTTNTVITSMIVTRLVLHRRRVAKLLGRASHYTGIITILIESALLIIVVDIFFIIAFGLNSWYGTIAFQMWIQVQAIAPMLIVFQVAQGKAWSRSTGEIMTMSQPIVLVSQETSIHQTKGDSFP</sequence>
<name>A0A5C3MRR6_9AGAR</name>
<gene>
    <name evidence="2" type="ORF">BDQ12DRAFT_672226</name>
</gene>
<keyword evidence="1" id="KW-0812">Transmembrane</keyword>
<accession>A0A5C3MRR6</accession>
<feature type="transmembrane region" description="Helical" evidence="1">
    <location>
        <begin position="176"/>
        <end position="202"/>
    </location>
</feature>
<dbReference type="STRING" id="68775.A0A5C3MRR6"/>
<evidence type="ECO:0000313" key="2">
    <source>
        <dbReference type="EMBL" id="TFK44011.1"/>
    </source>
</evidence>
<feature type="transmembrane region" description="Helical" evidence="1">
    <location>
        <begin position="247"/>
        <end position="269"/>
    </location>
</feature>
<keyword evidence="1" id="KW-0472">Membrane</keyword>
<dbReference type="AlphaFoldDB" id="A0A5C3MRR6"/>
<dbReference type="OrthoDB" id="3267806at2759"/>
<keyword evidence="3" id="KW-1185">Reference proteome</keyword>
<dbReference type="EMBL" id="ML213590">
    <property type="protein sequence ID" value="TFK44011.1"/>
    <property type="molecule type" value="Genomic_DNA"/>
</dbReference>
<feature type="transmembrane region" description="Helical" evidence="1">
    <location>
        <begin position="142"/>
        <end position="164"/>
    </location>
</feature>
<organism evidence="2 3">
    <name type="scientific">Crucibulum laeve</name>
    <dbReference type="NCBI Taxonomy" id="68775"/>
    <lineage>
        <taxon>Eukaryota</taxon>
        <taxon>Fungi</taxon>
        <taxon>Dikarya</taxon>
        <taxon>Basidiomycota</taxon>
        <taxon>Agaricomycotina</taxon>
        <taxon>Agaricomycetes</taxon>
        <taxon>Agaricomycetidae</taxon>
        <taxon>Agaricales</taxon>
        <taxon>Agaricineae</taxon>
        <taxon>Nidulariaceae</taxon>
        <taxon>Crucibulum</taxon>
    </lineage>
</organism>
<protein>
    <recommendedName>
        <fullName evidence="4">G-protein coupled receptors family 1 profile domain-containing protein</fullName>
    </recommendedName>
</protein>
<feature type="transmembrane region" description="Helical" evidence="1">
    <location>
        <begin position="214"/>
        <end position="241"/>
    </location>
</feature>